<evidence type="ECO:0000313" key="6">
    <source>
        <dbReference type="Proteomes" id="UP000057043"/>
    </source>
</evidence>
<dbReference type="GO" id="GO:0051920">
    <property type="term" value="F:peroxiredoxin activity"/>
    <property type="evidence" value="ECO:0007669"/>
    <property type="project" value="InterPro"/>
</dbReference>
<dbReference type="PANTHER" id="PTHR33930">
    <property type="entry name" value="ALKYL HYDROPEROXIDE REDUCTASE AHPD"/>
    <property type="match status" value="1"/>
</dbReference>
<dbReference type="NCBIfam" id="TIGR00778">
    <property type="entry name" value="ahpD_dom"/>
    <property type="match status" value="1"/>
</dbReference>
<dbReference type="PATRIC" id="fig|301375.6.peg.1180"/>
<keyword evidence="1" id="KW-0175">Coiled coil</keyword>
<dbReference type="Proteomes" id="UP000053961">
    <property type="component" value="Unassembled WGS sequence"/>
</dbReference>
<evidence type="ECO:0000259" key="2">
    <source>
        <dbReference type="Pfam" id="PF02627"/>
    </source>
</evidence>
<reference evidence="5 6" key="2">
    <citation type="journal article" date="2015" name="MBio">
        <title>Genome-Resolved Metagenomic Analysis Reveals Roles for Candidate Phyla and Other Microbial Community Members in Biogeochemical Transformations in Oil Reservoirs.</title>
        <authorList>
            <person name="Hu P."/>
            <person name="Tom L."/>
            <person name="Singh A."/>
            <person name="Thomas B.C."/>
            <person name="Baker B.J."/>
            <person name="Piceno Y.M."/>
            <person name="Andersen G.L."/>
            <person name="Banfield J.F."/>
        </authorList>
    </citation>
    <scope>NUCLEOTIDE SEQUENCE [LARGE SCALE GENOMIC DNA]</scope>
    <source>
        <strain evidence="3">57_489</strain>
    </source>
</reference>
<evidence type="ECO:0000313" key="3">
    <source>
        <dbReference type="EMBL" id="KUK44039.1"/>
    </source>
</evidence>
<gene>
    <name evidence="3" type="ORF">XD72_1618</name>
    <name evidence="4" type="ORF">XE07_0166</name>
</gene>
<dbReference type="InterPro" id="IPR003779">
    <property type="entry name" value="CMD-like"/>
</dbReference>
<evidence type="ECO:0000313" key="5">
    <source>
        <dbReference type="Proteomes" id="UP000053961"/>
    </source>
</evidence>
<organism evidence="4 5">
    <name type="scientific">Methanothrix harundinacea</name>
    <dbReference type="NCBI Taxonomy" id="301375"/>
    <lineage>
        <taxon>Archaea</taxon>
        <taxon>Methanobacteriati</taxon>
        <taxon>Methanobacteriota</taxon>
        <taxon>Stenosarchaea group</taxon>
        <taxon>Methanomicrobia</taxon>
        <taxon>Methanotrichales</taxon>
        <taxon>Methanotrichaceae</taxon>
        <taxon>Methanothrix</taxon>
    </lineage>
</organism>
<proteinExistence type="predicted"/>
<feature type="domain" description="Carboxymuconolactone decarboxylase-like" evidence="2">
    <location>
        <begin position="19"/>
        <end position="94"/>
    </location>
</feature>
<name>A0A124G3R3_9EURY</name>
<evidence type="ECO:0000256" key="1">
    <source>
        <dbReference type="SAM" id="Coils"/>
    </source>
</evidence>
<dbReference type="EMBL" id="LGHB01000001">
    <property type="protein sequence ID" value="KUK97752.1"/>
    <property type="molecule type" value="Genomic_DNA"/>
</dbReference>
<sequence length="109" mass="11731">MNQRVDMQERLAALEREMPDVTKALTQLHDEAAKEGALDTKTKELILVAIAVALKCEYCLWNHVPMAAKLGATRQEILEATGAAILMSGGPGAAYGSVVVLRILDELGI</sequence>
<accession>A0A124G3R3</accession>
<dbReference type="Pfam" id="PF02627">
    <property type="entry name" value="CMD"/>
    <property type="match status" value="1"/>
</dbReference>
<dbReference type="PANTHER" id="PTHR33930:SF2">
    <property type="entry name" value="BLR3452 PROTEIN"/>
    <property type="match status" value="1"/>
</dbReference>
<reference evidence="4" key="1">
    <citation type="journal article" date="2015" name="MBio">
        <title>Genome-resolved metagenomic analysis reveals roles for candidate phyla and other microbial community members in biogeochemical transformations in oil reservoirs.</title>
        <authorList>
            <person name="Hu P."/>
            <person name="Tom L."/>
            <person name="Singh A."/>
            <person name="Thomas B.C."/>
            <person name="Baker B.J."/>
            <person name="Piceno Y.M."/>
            <person name="Andersen G.L."/>
            <person name="Banfield J.F."/>
        </authorList>
    </citation>
    <scope>NUCLEOTIDE SEQUENCE [LARGE SCALE GENOMIC DNA]</scope>
    <source>
        <strain evidence="4">56_747</strain>
    </source>
</reference>
<dbReference type="InterPro" id="IPR029032">
    <property type="entry name" value="AhpD-like"/>
</dbReference>
<comment type="caution">
    <text evidence="4">The sequence shown here is derived from an EMBL/GenBank/DDBJ whole genome shotgun (WGS) entry which is preliminary data.</text>
</comment>
<dbReference type="InterPro" id="IPR004675">
    <property type="entry name" value="AhpD_core"/>
</dbReference>
<protein>
    <recommendedName>
        <fullName evidence="2">Carboxymuconolactone decarboxylase-like domain-containing protein</fullName>
    </recommendedName>
</protein>
<dbReference type="EMBL" id="LGFT01000037">
    <property type="protein sequence ID" value="KUK44039.1"/>
    <property type="molecule type" value="Genomic_DNA"/>
</dbReference>
<dbReference type="Proteomes" id="UP000057043">
    <property type="component" value="Unassembled WGS sequence"/>
</dbReference>
<dbReference type="AlphaFoldDB" id="A0A124G3R3"/>
<feature type="coiled-coil region" evidence="1">
    <location>
        <begin position="4"/>
        <end position="31"/>
    </location>
</feature>
<dbReference type="Gene3D" id="1.20.1290.10">
    <property type="entry name" value="AhpD-like"/>
    <property type="match status" value="1"/>
</dbReference>
<evidence type="ECO:0000313" key="4">
    <source>
        <dbReference type="EMBL" id="KUK97752.1"/>
    </source>
</evidence>
<dbReference type="SUPFAM" id="SSF69118">
    <property type="entry name" value="AhpD-like"/>
    <property type="match status" value="1"/>
</dbReference>